<dbReference type="EMBL" id="JAHYIQ010000016">
    <property type="protein sequence ID" value="KAK1125336.1"/>
    <property type="molecule type" value="Genomic_DNA"/>
</dbReference>
<comment type="caution">
    <text evidence="1">The sequence shown here is derived from an EMBL/GenBank/DDBJ whole genome shotgun (WGS) entry which is preliminary data.</text>
</comment>
<keyword evidence="2" id="KW-1185">Reference proteome</keyword>
<reference evidence="1" key="1">
    <citation type="submission" date="2021-10" db="EMBL/GenBank/DDBJ databases">
        <title>Melipona bicolor Genome sequencing and assembly.</title>
        <authorList>
            <person name="Araujo N.S."/>
            <person name="Arias M.C."/>
        </authorList>
    </citation>
    <scope>NUCLEOTIDE SEQUENCE</scope>
    <source>
        <strain evidence="1">USP_2M_L1-L4_2017</strain>
        <tissue evidence="1">Whole body</tissue>
    </source>
</reference>
<proteinExistence type="predicted"/>
<dbReference type="Proteomes" id="UP001177670">
    <property type="component" value="Unassembled WGS sequence"/>
</dbReference>
<name>A0AA40FTW5_9HYME</name>
<evidence type="ECO:0000313" key="2">
    <source>
        <dbReference type="Proteomes" id="UP001177670"/>
    </source>
</evidence>
<organism evidence="1 2">
    <name type="scientific">Melipona bicolor</name>
    <dbReference type="NCBI Taxonomy" id="60889"/>
    <lineage>
        <taxon>Eukaryota</taxon>
        <taxon>Metazoa</taxon>
        <taxon>Ecdysozoa</taxon>
        <taxon>Arthropoda</taxon>
        <taxon>Hexapoda</taxon>
        <taxon>Insecta</taxon>
        <taxon>Pterygota</taxon>
        <taxon>Neoptera</taxon>
        <taxon>Endopterygota</taxon>
        <taxon>Hymenoptera</taxon>
        <taxon>Apocrita</taxon>
        <taxon>Aculeata</taxon>
        <taxon>Apoidea</taxon>
        <taxon>Anthophila</taxon>
        <taxon>Apidae</taxon>
        <taxon>Melipona</taxon>
    </lineage>
</organism>
<evidence type="ECO:0000313" key="1">
    <source>
        <dbReference type="EMBL" id="KAK1125336.1"/>
    </source>
</evidence>
<accession>A0AA40FTW5</accession>
<protein>
    <submittedName>
        <fullName evidence="1">Uncharacterized protein</fullName>
    </submittedName>
</protein>
<gene>
    <name evidence="1" type="ORF">K0M31_005706</name>
</gene>
<dbReference type="AlphaFoldDB" id="A0AA40FTW5"/>
<sequence length="79" mass="9535">MIHWRYSDLKYHKKNRVGLFILVLDTLYARWSVVDQRSRTWSEHSWRSYHEDVLIFGGTVIDGYQRFRSMRLSGLESLA</sequence>